<evidence type="ECO:0000256" key="2">
    <source>
        <dbReference type="ARBA" id="ARBA00012816"/>
    </source>
</evidence>
<dbReference type="Pfam" id="PF01336">
    <property type="entry name" value="tRNA_anti-codon"/>
    <property type="match status" value="1"/>
</dbReference>
<evidence type="ECO:0000313" key="11">
    <source>
        <dbReference type="Proteomes" id="UP000646946"/>
    </source>
</evidence>
<dbReference type="InterPro" id="IPR006195">
    <property type="entry name" value="aa-tRNA-synth_II"/>
</dbReference>
<dbReference type="Pfam" id="PF00152">
    <property type="entry name" value="tRNA-synt_2"/>
    <property type="match status" value="1"/>
</dbReference>
<dbReference type="NCBIfam" id="TIGR00457">
    <property type="entry name" value="asnS"/>
    <property type="match status" value="1"/>
</dbReference>
<dbReference type="InterPro" id="IPR004365">
    <property type="entry name" value="NA-bd_OB_tRNA"/>
</dbReference>
<evidence type="ECO:0000256" key="5">
    <source>
        <dbReference type="ARBA" id="ARBA00022840"/>
    </source>
</evidence>
<dbReference type="InterPro" id="IPR012340">
    <property type="entry name" value="NA-bd_OB-fold"/>
</dbReference>
<keyword evidence="11" id="KW-1185">Reference proteome</keyword>
<protein>
    <recommendedName>
        <fullName evidence="2 8">Asparagine--tRNA ligase</fullName>
        <ecNumber evidence="2 8">6.1.1.22</ecNumber>
    </recommendedName>
</protein>
<dbReference type="AlphaFoldDB" id="A0A832V1G9"/>
<dbReference type="EMBL" id="DVAB01000022">
    <property type="protein sequence ID" value="HIK00341.1"/>
    <property type="molecule type" value="Genomic_DNA"/>
</dbReference>
<evidence type="ECO:0000259" key="9">
    <source>
        <dbReference type="PROSITE" id="PS50862"/>
    </source>
</evidence>
<dbReference type="InterPro" id="IPR002312">
    <property type="entry name" value="Asp/Asn-tRNA-synth_IIb"/>
</dbReference>
<evidence type="ECO:0000256" key="8">
    <source>
        <dbReference type="NCBIfam" id="TIGR00457"/>
    </source>
</evidence>
<dbReference type="GO" id="GO:0004816">
    <property type="term" value="F:asparagine-tRNA ligase activity"/>
    <property type="evidence" value="ECO:0007669"/>
    <property type="project" value="UniProtKB-UniRule"/>
</dbReference>
<dbReference type="Proteomes" id="UP000646946">
    <property type="component" value="Unassembled WGS sequence"/>
</dbReference>
<dbReference type="PROSITE" id="PS50862">
    <property type="entry name" value="AA_TRNA_LIGASE_II"/>
    <property type="match status" value="1"/>
</dbReference>
<keyword evidence="7" id="KW-0030">Aminoacyl-tRNA synthetase</keyword>
<dbReference type="EC" id="6.1.1.22" evidence="2 8"/>
<evidence type="ECO:0000256" key="6">
    <source>
        <dbReference type="ARBA" id="ARBA00022917"/>
    </source>
</evidence>
<dbReference type="GO" id="GO:0006421">
    <property type="term" value="P:asparaginyl-tRNA aminoacylation"/>
    <property type="evidence" value="ECO:0007669"/>
    <property type="project" value="UniProtKB-UniRule"/>
</dbReference>
<keyword evidence="5" id="KW-0067">ATP-binding</keyword>
<dbReference type="PANTHER" id="PTHR22594">
    <property type="entry name" value="ASPARTYL/LYSYL-TRNA SYNTHETASE"/>
    <property type="match status" value="1"/>
</dbReference>
<dbReference type="Gene3D" id="3.30.930.10">
    <property type="entry name" value="Bira Bifunctional Protein, Domain 2"/>
    <property type="match status" value="1"/>
</dbReference>
<dbReference type="SUPFAM" id="SSF55681">
    <property type="entry name" value="Class II aaRS and biotin synthetases"/>
    <property type="match status" value="1"/>
</dbReference>
<organism evidence="10 11">
    <name type="scientific">Candidatus Naiadarchaeum limnaeum</name>
    <dbReference type="NCBI Taxonomy" id="2756139"/>
    <lineage>
        <taxon>Archaea</taxon>
        <taxon>Candidatus Undinarchaeota</taxon>
        <taxon>Candidatus Undinarchaeia</taxon>
        <taxon>Candidatus Naiadarchaeales</taxon>
        <taxon>Candidatus Naiadarchaeaceae</taxon>
        <taxon>Candidatus Naiadarchaeum</taxon>
    </lineage>
</organism>
<name>A0A832V1G9_9ARCH</name>
<keyword evidence="6" id="KW-0648">Protein biosynthesis</keyword>
<keyword evidence="3 10" id="KW-0436">Ligase</keyword>
<dbReference type="InterPro" id="IPR045864">
    <property type="entry name" value="aa-tRNA-synth_II/BPL/LPL"/>
</dbReference>
<evidence type="ECO:0000256" key="1">
    <source>
        <dbReference type="ARBA" id="ARBA00008226"/>
    </source>
</evidence>
<sequence>MPEKFLPIKEALTLAKEGKKVAVRGWVYRKRELKEKIFIVVRDSSGIIQAVFPSSDKQAEKVTIESSVKLSGALKKDERAPGGFEISGTKLEIVGLAEIFPIGKDLSDEFLLDVRHLWLRSRHLTAILKIRHTVVGAIHEFFRSRGYYEFDPPILTPTACEGALTLFQVKYFDEIMYLTQSWQLYAEAGIFALEKIYDVAPTFRAEPSKTAMHLSEFWMCEMEAAWMELAEVTEVAKDEVRSILKKVLEECKDELKVLGRDVKLIEKYAREPYKTITYTEALKILKEKYKMKIEWGKDLRTKEEELLGEHFGVPVVITHYPKEIMAFYKPRDPKDPKVALCFDMIAPEGYREIVGGSERSTDAEQMKHDLKKKGAGTGDYEWYFDLRKYGSVPHSGYGLGLERVVAWICGIKDVKDAISFPRTMKRFKP</sequence>
<comment type="caution">
    <text evidence="10">The sequence shown here is derived from an EMBL/GenBank/DDBJ whole genome shotgun (WGS) entry which is preliminary data.</text>
</comment>
<evidence type="ECO:0000256" key="4">
    <source>
        <dbReference type="ARBA" id="ARBA00022741"/>
    </source>
</evidence>
<evidence type="ECO:0000256" key="3">
    <source>
        <dbReference type="ARBA" id="ARBA00022598"/>
    </source>
</evidence>
<dbReference type="NCBIfam" id="NF003037">
    <property type="entry name" value="PRK03932.1"/>
    <property type="match status" value="1"/>
</dbReference>
<dbReference type="SUPFAM" id="SSF50249">
    <property type="entry name" value="Nucleic acid-binding proteins"/>
    <property type="match status" value="1"/>
</dbReference>
<dbReference type="PRINTS" id="PR01042">
    <property type="entry name" value="TRNASYNTHASP"/>
</dbReference>
<dbReference type="InterPro" id="IPR004522">
    <property type="entry name" value="Asn-tRNA-ligase"/>
</dbReference>
<evidence type="ECO:0000313" key="10">
    <source>
        <dbReference type="EMBL" id="HIK00341.1"/>
    </source>
</evidence>
<dbReference type="GO" id="GO:0003676">
    <property type="term" value="F:nucleic acid binding"/>
    <property type="evidence" value="ECO:0007669"/>
    <property type="project" value="InterPro"/>
</dbReference>
<dbReference type="GO" id="GO:0005524">
    <property type="term" value="F:ATP binding"/>
    <property type="evidence" value="ECO:0007669"/>
    <property type="project" value="UniProtKB-KW"/>
</dbReference>
<feature type="domain" description="Aminoacyl-transfer RNA synthetases class-II family profile" evidence="9">
    <location>
        <begin position="128"/>
        <end position="429"/>
    </location>
</feature>
<accession>A0A832V1G9</accession>
<comment type="similarity">
    <text evidence="1">Belongs to the class-II aminoacyl-tRNA synthetase family.</text>
</comment>
<proteinExistence type="inferred from homology"/>
<dbReference type="InterPro" id="IPR004364">
    <property type="entry name" value="Aa-tRNA-synt_II"/>
</dbReference>
<dbReference type="PANTHER" id="PTHR22594:SF34">
    <property type="entry name" value="ASPARAGINE--TRNA LIGASE, MITOCHONDRIAL-RELATED"/>
    <property type="match status" value="1"/>
</dbReference>
<gene>
    <name evidence="10" type="primary">asnS</name>
    <name evidence="10" type="ORF">H1016_02250</name>
</gene>
<keyword evidence="4" id="KW-0547">Nucleotide-binding</keyword>
<evidence type="ECO:0000256" key="7">
    <source>
        <dbReference type="ARBA" id="ARBA00023146"/>
    </source>
</evidence>
<reference evidence="10 11" key="1">
    <citation type="journal article" name="Nat. Commun.">
        <title>Undinarchaeota illuminate DPANN phylogeny and the impact of gene transfer on archaeal evolution.</title>
        <authorList>
            <person name="Dombrowski N."/>
            <person name="Williams T.A."/>
            <person name="Sun J."/>
            <person name="Woodcroft B.J."/>
            <person name="Lee J.H."/>
            <person name="Minh B.Q."/>
            <person name="Rinke C."/>
            <person name="Spang A."/>
        </authorList>
    </citation>
    <scope>NUCLEOTIDE SEQUENCE [LARGE SCALE GENOMIC DNA]</scope>
    <source>
        <strain evidence="10">MAG_bin1129</strain>
    </source>
</reference>
<dbReference type="Gene3D" id="2.40.50.140">
    <property type="entry name" value="Nucleic acid-binding proteins"/>
    <property type="match status" value="1"/>
</dbReference>